<dbReference type="EMBL" id="JAOPJZ010000001">
    <property type="protein sequence ID" value="MCU4750802.1"/>
    <property type="molecule type" value="Genomic_DNA"/>
</dbReference>
<organism evidence="3 4">
    <name type="scientific">Natronosalvus hydrolyticus</name>
    <dbReference type="NCBI Taxonomy" id="2979988"/>
    <lineage>
        <taxon>Archaea</taxon>
        <taxon>Methanobacteriati</taxon>
        <taxon>Methanobacteriota</taxon>
        <taxon>Stenosarchaea group</taxon>
        <taxon>Halobacteria</taxon>
        <taxon>Halobacteriales</taxon>
        <taxon>Natrialbaceae</taxon>
        <taxon>Natronosalvus</taxon>
    </lineage>
</organism>
<protein>
    <recommendedName>
        <fullName evidence="5">DUF1102 domain-containing protein</fullName>
    </recommendedName>
</protein>
<dbReference type="AlphaFoldDB" id="A0AAP2Z589"/>
<accession>A0AAP2Z589</accession>
<feature type="region of interest" description="Disordered" evidence="1">
    <location>
        <begin position="32"/>
        <end position="71"/>
    </location>
</feature>
<comment type="caution">
    <text evidence="3">The sequence shown here is derived from an EMBL/GenBank/DDBJ whole genome shotgun (WGS) entry which is preliminary data.</text>
</comment>
<proteinExistence type="predicted"/>
<reference evidence="3 4" key="1">
    <citation type="submission" date="2022-09" db="EMBL/GenBank/DDBJ databases">
        <title>Enrichment on poylsaccharides allowed isolation of novel metabolic and taxonomic groups of Haloarchaea.</title>
        <authorList>
            <person name="Sorokin D.Y."/>
            <person name="Elcheninov A.G."/>
            <person name="Khizhniak T.V."/>
            <person name="Kolganova T.V."/>
            <person name="Kublanov I.V."/>
        </authorList>
    </citation>
    <scope>NUCLEOTIDE SEQUENCE [LARGE SCALE GENOMIC DNA]</scope>
    <source>
        <strain evidence="3 4">AArc-curdl1</strain>
    </source>
</reference>
<keyword evidence="2" id="KW-0472">Membrane</keyword>
<evidence type="ECO:0000313" key="3">
    <source>
        <dbReference type="EMBL" id="MCU4750802.1"/>
    </source>
</evidence>
<dbReference type="Proteomes" id="UP001321047">
    <property type="component" value="Unassembled WGS sequence"/>
</dbReference>
<keyword evidence="2" id="KW-0812">Transmembrane</keyword>
<evidence type="ECO:0008006" key="5">
    <source>
        <dbReference type="Google" id="ProtNLM"/>
    </source>
</evidence>
<gene>
    <name evidence="3" type="ORF">OB919_02205</name>
</gene>
<dbReference type="InterPro" id="IPR006311">
    <property type="entry name" value="TAT_signal"/>
</dbReference>
<keyword evidence="2" id="KW-1133">Transmembrane helix</keyword>
<evidence type="ECO:0000313" key="4">
    <source>
        <dbReference type="Proteomes" id="UP001321047"/>
    </source>
</evidence>
<feature type="transmembrane region" description="Helical" evidence="2">
    <location>
        <begin position="12"/>
        <end position="34"/>
    </location>
</feature>
<evidence type="ECO:0000256" key="2">
    <source>
        <dbReference type="SAM" id="Phobius"/>
    </source>
</evidence>
<dbReference type="RefSeq" id="WP_342805931.1">
    <property type="nucleotide sequence ID" value="NZ_JAOPJZ010000001.1"/>
</dbReference>
<evidence type="ECO:0000256" key="1">
    <source>
        <dbReference type="SAM" id="MobiDB-lite"/>
    </source>
</evidence>
<name>A0AAP2Z589_9EURY</name>
<dbReference type="PROSITE" id="PS51318">
    <property type="entry name" value="TAT"/>
    <property type="match status" value="1"/>
</dbReference>
<sequence length="181" mass="19563">MTDEPPLTRRQLLATLGGVGLGLGVVGLGAMAGWSDGSGPTVQSDDDDTSVYDIRGDEQESPPGETEPKQTEIELSMPKGDLERFNSDSVSFRHDGFFICNRGKEAATVWIDADPPTNDRGEPAVRFYMDGDLGNTIDTPKQATTLEPDSCLTVGIMTRTMGISGETTLLEEVYVRSERES</sequence>
<keyword evidence="4" id="KW-1185">Reference proteome</keyword>